<evidence type="ECO:0000256" key="4">
    <source>
        <dbReference type="ARBA" id="ARBA00022679"/>
    </source>
</evidence>
<dbReference type="HOGENOM" id="CLU_043611_1_1_6"/>
<dbReference type="PANTHER" id="PTHR13929:SF0">
    <property type="entry name" value="UBIA PRENYLTRANSFERASE DOMAIN-CONTAINING PROTEIN 1"/>
    <property type="match status" value="1"/>
</dbReference>
<dbReference type="GO" id="GO:0042371">
    <property type="term" value="P:vitamin K biosynthetic process"/>
    <property type="evidence" value="ECO:0007669"/>
    <property type="project" value="TreeGrafter"/>
</dbReference>
<dbReference type="InterPro" id="IPR000537">
    <property type="entry name" value="UbiA_prenyltransferase"/>
</dbReference>
<accession>G9ZGI3</accession>
<dbReference type="UniPathway" id="UPA00079">
    <property type="reaction ID" value="UER00168"/>
</dbReference>
<evidence type="ECO:0000256" key="9">
    <source>
        <dbReference type="NCBIfam" id="TIGR00751"/>
    </source>
</evidence>
<keyword evidence="2 8" id="KW-0474">Menaquinone biosynthesis</keyword>
<sequence length="300" mass="32072">MQESHMSQIIELSRPRTLPLAFAVICCGNALAYHDGNWHLPVFILSLLTALSLQILSNIANDYGDGIRGTDYVRPASAPRRLTATGRVSPAYMRRLLVVCTLASLVLGIALLSVSALGRGGFLVFLGLGALAITAAITVVIGRCAYGYHALGEISVFTFFGLLGVLGSYYLQSGNWRPGLLLPASGCGLLAATVLNINNIRDITSDRAAGKQTLAVKLGFERAKQLQYMLLAAAACCYLAYALLNQAYTSLLWLLLLPLVSTHARALHRAVDQMSAGEELKRIVSCACGVNLLFSLGLCL</sequence>
<evidence type="ECO:0000256" key="7">
    <source>
        <dbReference type="ARBA" id="ARBA00023136"/>
    </source>
</evidence>
<gene>
    <name evidence="8" type="primary">menA</name>
    <name evidence="10" type="ORF">HMPREF9080_01887</name>
</gene>
<feature type="transmembrane region" description="Helical" evidence="8">
    <location>
        <begin position="122"/>
        <end position="142"/>
    </location>
</feature>
<evidence type="ECO:0000256" key="1">
    <source>
        <dbReference type="ARBA" id="ARBA00004141"/>
    </source>
</evidence>
<keyword evidence="3 8" id="KW-1003">Cell membrane</keyword>
<dbReference type="STRING" id="797473.HMPREF9080_01887"/>
<proteinExistence type="inferred from homology"/>
<dbReference type="Proteomes" id="UP000004750">
    <property type="component" value="Unassembled WGS sequence"/>
</dbReference>
<dbReference type="EC" id="2.5.1.74" evidence="8 9"/>
<keyword evidence="4 8" id="KW-0808">Transferase</keyword>
<evidence type="ECO:0000313" key="11">
    <source>
        <dbReference type="Proteomes" id="UP000004750"/>
    </source>
</evidence>
<dbReference type="EMBL" id="AGCM01000109">
    <property type="protein sequence ID" value="EHM53204.1"/>
    <property type="molecule type" value="Genomic_DNA"/>
</dbReference>
<dbReference type="AlphaFoldDB" id="G9ZGI3"/>
<dbReference type="Pfam" id="PF01040">
    <property type="entry name" value="UbiA"/>
    <property type="match status" value="1"/>
</dbReference>
<comment type="catalytic activity">
    <reaction evidence="8">
        <text>an all-trans-polyprenyl diphosphate + 1,4-dihydroxy-2-naphthoate + H(+) = a 2-demethylmenaquinol + CO2 + diphosphate</text>
        <dbReference type="Rhea" id="RHEA:26478"/>
        <dbReference type="Rhea" id="RHEA-COMP:9563"/>
        <dbReference type="Rhea" id="RHEA-COMP:9564"/>
        <dbReference type="ChEBI" id="CHEBI:11173"/>
        <dbReference type="ChEBI" id="CHEBI:15378"/>
        <dbReference type="ChEBI" id="CHEBI:16526"/>
        <dbReference type="ChEBI" id="CHEBI:33019"/>
        <dbReference type="ChEBI" id="CHEBI:55437"/>
        <dbReference type="ChEBI" id="CHEBI:58914"/>
        <dbReference type="EC" id="2.5.1.74"/>
    </reaction>
</comment>
<evidence type="ECO:0000256" key="2">
    <source>
        <dbReference type="ARBA" id="ARBA00022428"/>
    </source>
</evidence>
<protein>
    <recommendedName>
        <fullName evidence="8 9">1,4-dihydroxy-2-naphthoate octaprenyltransferase</fullName>
        <shortName evidence="8">DHNA-octaprenyltransferase</shortName>
        <ecNumber evidence="8 9">2.5.1.74</ecNumber>
    </recommendedName>
</protein>
<dbReference type="InterPro" id="IPR004657">
    <property type="entry name" value="MenA"/>
</dbReference>
<evidence type="ECO:0000256" key="5">
    <source>
        <dbReference type="ARBA" id="ARBA00022692"/>
    </source>
</evidence>
<keyword evidence="5 8" id="KW-0812">Transmembrane</keyword>
<dbReference type="CDD" id="cd13962">
    <property type="entry name" value="PT_UbiA_UBIAD1"/>
    <property type="match status" value="1"/>
</dbReference>
<evidence type="ECO:0000256" key="8">
    <source>
        <dbReference type="HAMAP-Rule" id="MF_01937"/>
    </source>
</evidence>
<dbReference type="GO" id="GO:0005886">
    <property type="term" value="C:plasma membrane"/>
    <property type="evidence" value="ECO:0007669"/>
    <property type="project" value="UniProtKB-SubCell"/>
</dbReference>
<dbReference type="NCBIfam" id="TIGR00751">
    <property type="entry name" value="menA"/>
    <property type="match status" value="1"/>
</dbReference>
<reference evidence="10 11" key="1">
    <citation type="submission" date="2011-08" db="EMBL/GenBank/DDBJ databases">
        <authorList>
            <person name="Weinstock G."/>
            <person name="Sodergren E."/>
            <person name="Clifton S."/>
            <person name="Fulton L."/>
            <person name="Fulton B."/>
            <person name="Courtney L."/>
            <person name="Fronick C."/>
            <person name="Harrison M."/>
            <person name="Strong C."/>
            <person name="Farmer C."/>
            <person name="Delahaunty K."/>
            <person name="Markovic C."/>
            <person name="Hall O."/>
            <person name="Minx P."/>
            <person name="Tomlinson C."/>
            <person name="Mitreva M."/>
            <person name="Hou S."/>
            <person name="Chen J."/>
            <person name="Wollam A."/>
            <person name="Pepin K.H."/>
            <person name="Johnson M."/>
            <person name="Bhonagiri V."/>
            <person name="Zhang X."/>
            <person name="Suruliraj S."/>
            <person name="Warren W."/>
            <person name="Chinwalla A."/>
            <person name="Mardis E.R."/>
            <person name="Wilson R.K."/>
        </authorList>
    </citation>
    <scope>NUCLEOTIDE SEQUENCE [LARGE SCALE GENOMIC DNA]</scope>
    <source>
        <strain evidence="10 11">F0432</strain>
    </source>
</reference>
<dbReference type="PATRIC" id="fig|797473.3.peg.1538"/>
<feature type="transmembrane region" description="Helical" evidence="8">
    <location>
        <begin position="154"/>
        <end position="172"/>
    </location>
</feature>
<evidence type="ECO:0000313" key="10">
    <source>
        <dbReference type="EMBL" id="EHM53204.1"/>
    </source>
</evidence>
<name>G9ZGI3_9GAMM</name>
<keyword evidence="6 8" id="KW-1133">Transmembrane helix</keyword>
<evidence type="ECO:0000256" key="6">
    <source>
        <dbReference type="ARBA" id="ARBA00022989"/>
    </source>
</evidence>
<dbReference type="GO" id="GO:0046428">
    <property type="term" value="F:1,4-dihydroxy-2-naphthoate polyprenyltransferase activity"/>
    <property type="evidence" value="ECO:0007669"/>
    <property type="project" value="UniProtKB-UniRule"/>
</dbReference>
<dbReference type="HAMAP" id="MF_01937">
    <property type="entry name" value="MenA_1"/>
    <property type="match status" value="1"/>
</dbReference>
<comment type="similarity">
    <text evidence="8">Belongs to the MenA family. Type 1 subfamily.</text>
</comment>
<organism evidence="10 11">
    <name type="scientific">Cardiobacterium valvarum F0432</name>
    <dbReference type="NCBI Taxonomy" id="797473"/>
    <lineage>
        <taxon>Bacteria</taxon>
        <taxon>Pseudomonadati</taxon>
        <taxon>Pseudomonadota</taxon>
        <taxon>Gammaproteobacteria</taxon>
        <taxon>Cardiobacteriales</taxon>
        <taxon>Cardiobacteriaceae</taxon>
        <taxon>Cardiobacterium</taxon>
    </lineage>
</organism>
<comment type="caution">
    <text evidence="10">The sequence shown here is derived from an EMBL/GenBank/DDBJ whole genome shotgun (WGS) entry which is preliminary data.</text>
</comment>
<keyword evidence="7 8" id="KW-0472">Membrane</keyword>
<feature type="transmembrane region" description="Helical" evidence="8">
    <location>
        <begin position="226"/>
        <end position="244"/>
    </location>
</feature>
<dbReference type="GO" id="GO:0009234">
    <property type="term" value="P:menaquinone biosynthetic process"/>
    <property type="evidence" value="ECO:0007669"/>
    <property type="project" value="UniProtKB-UniRule"/>
</dbReference>
<feature type="transmembrane region" description="Helical" evidence="8">
    <location>
        <begin position="96"/>
        <end position="116"/>
    </location>
</feature>
<dbReference type="PIRSF" id="PIRSF005355">
    <property type="entry name" value="UBIAD1"/>
    <property type="match status" value="1"/>
</dbReference>
<comment type="subcellular location">
    <subcellularLocation>
        <location evidence="8">Cell membrane</location>
        <topology evidence="8">Multi-pass membrane protein</topology>
    </subcellularLocation>
    <subcellularLocation>
        <location evidence="1">Membrane</location>
        <topology evidence="1">Multi-pass membrane protein</topology>
    </subcellularLocation>
</comment>
<feature type="transmembrane region" description="Helical" evidence="8">
    <location>
        <begin position="178"/>
        <end position="197"/>
    </location>
</feature>
<dbReference type="PANTHER" id="PTHR13929">
    <property type="entry name" value="1,4-DIHYDROXY-2-NAPHTHOATE OCTAPRENYLTRANSFERASE"/>
    <property type="match status" value="1"/>
</dbReference>
<evidence type="ECO:0000256" key="3">
    <source>
        <dbReference type="ARBA" id="ARBA00022475"/>
    </source>
</evidence>
<dbReference type="InterPro" id="IPR026046">
    <property type="entry name" value="UBIAD1"/>
</dbReference>
<feature type="transmembrane region" description="Helical" evidence="8">
    <location>
        <begin position="42"/>
        <end position="60"/>
    </location>
</feature>
<comment type="pathway">
    <text evidence="8">Quinol/quinone metabolism; menaquinone biosynthesis; menaquinol from 1,4-dihydroxy-2-naphthoate: step 1/2.</text>
</comment>
<comment type="function">
    <text evidence="8">Conversion of 1,4-dihydroxy-2-naphthoate (DHNA) to demethylmenaquinone (DMK).</text>
</comment>